<dbReference type="STRING" id="4999.A0A1Y1UCS3"/>
<evidence type="ECO:0000313" key="6">
    <source>
        <dbReference type="Proteomes" id="UP000193218"/>
    </source>
</evidence>
<dbReference type="FunCoup" id="A0A1Y1UCS3">
    <property type="interactions" value="380"/>
</dbReference>
<comment type="caution">
    <text evidence="5">The sequence shown here is derived from an EMBL/GenBank/DDBJ whole genome shotgun (WGS) entry which is preliminary data.</text>
</comment>
<keyword evidence="2" id="KW-0472">Membrane</keyword>
<protein>
    <submittedName>
        <fullName evidence="5">A1 cistron-splicing factor</fullName>
    </submittedName>
</protein>
<sequence length="394" mass="44385">MDRLTSAQAQALFEAGGFIIISDLPQGSEFGIDGTYHVTRRFSGIKFLPPGLHLITWSPPPSSTPGPSTIPIKSALLRITKPKERLVLSYDTATESIATQDTDQVSIISDDHVRTLDPELAPYPFNNSEKWSQLTNLIDERILDEVVGPDGRVDGIMLVDGEEDELGELKKASLRNGKPLLDASKGEIKRLTFPKFDLRRSWRSGAVGDEVTRYSQDKSWLMGELIKKKFDNKYMRILSYLQLSFVLLLHLSSYSCLMVYKRFFALLTRSADLLQSPSSYIDTGTTNDLASLYTAFLRSLTAQFDALPETIFESELPEMDLFFLDELEYLRGNLGSGMVDWIADDRARIQEAWKLLQGVVVKWRWDLKPIVVGEAVDDDDDIEDGEYAPVVVEE</sequence>
<dbReference type="Pfam" id="PF20981">
    <property type="entry name" value="AAR2_1st"/>
    <property type="match status" value="1"/>
</dbReference>
<dbReference type="OrthoDB" id="201752at2759"/>
<dbReference type="PANTHER" id="PTHR12689:SF4">
    <property type="entry name" value="PROTEIN AAR2 HOMOLOG"/>
    <property type="match status" value="1"/>
</dbReference>
<keyword evidence="2" id="KW-0812">Transmembrane</keyword>
<dbReference type="RefSeq" id="XP_021869976.1">
    <property type="nucleotide sequence ID" value="XM_022016466.1"/>
</dbReference>
<keyword evidence="2" id="KW-1133">Transmembrane helix</keyword>
<dbReference type="GeneID" id="33558275"/>
<dbReference type="CDD" id="cd13777">
    <property type="entry name" value="Aar2_N"/>
    <property type="match status" value="1"/>
</dbReference>
<evidence type="ECO:0000256" key="1">
    <source>
        <dbReference type="ARBA" id="ARBA00006281"/>
    </source>
</evidence>
<gene>
    <name evidence="5" type="ORF">BD324DRAFT_631806</name>
</gene>
<dbReference type="PANTHER" id="PTHR12689">
    <property type="entry name" value="A1 CISTRON SPLICING FACTOR AAR2-RELATED"/>
    <property type="match status" value="1"/>
</dbReference>
<dbReference type="InterPro" id="IPR038514">
    <property type="entry name" value="AAR2_C_sf"/>
</dbReference>
<dbReference type="InterPro" id="IPR038516">
    <property type="entry name" value="AAR2_N_sf"/>
</dbReference>
<reference evidence="5 6" key="1">
    <citation type="submission" date="2017-03" db="EMBL/GenBank/DDBJ databases">
        <title>Widespread Adenine N6-methylation of Active Genes in Fungi.</title>
        <authorList>
            <consortium name="DOE Joint Genome Institute"/>
            <person name="Mondo S.J."/>
            <person name="Dannebaum R.O."/>
            <person name="Kuo R.C."/>
            <person name="Louie K.B."/>
            <person name="Bewick A.J."/>
            <person name="Labutti K."/>
            <person name="Haridas S."/>
            <person name="Kuo A."/>
            <person name="Salamov A."/>
            <person name="Ahrendt S.R."/>
            <person name="Lau R."/>
            <person name="Bowen B.P."/>
            <person name="Lipzen A."/>
            <person name="Sullivan W."/>
            <person name="Andreopoulos W.B."/>
            <person name="Clum A."/>
            <person name="Lindquist E."/>
            <person name="Daum C."/>
            <person name="Northen T.R."/>
            <person name="Ramamoorthy G."/>
            <person name="Schmitz R.J."/>
            <person name="Gryganskyi A."/>
            <person name="Culley D."/>
            <person name="Magnuson J."/>
            <person name="James T.Y."/>
            <person name="O'Malley M.A."/>
            <person name="Stajich J.E."/>
            <person name="Spatafora J.W."/>
            <person name="Visel A."/>
            <person name="Grigoriev I.V."/>
        </authorList>
    </citation>
    <scope>NUCLEOTIDE SEQUENCE [LARGE SCALE GENOMIC DNA]</scope>
    <source>
        <strain evidence="5 6">NRRL Y-17943</strain>
    </source>
</reference>
<evidence type="ECO:0000259" key="4">
    <source>
        <dbReference type="Pfam" id="PF20981"/>
    </source>
</evidence>
<dbReference type="Gene3D" id="1.25.40.550">
    <property type="entry name" value="Aar2, C-terminal domain-like"/>
    <property type="match status" value="1"/>
</dbReference>
<comment type="similarity">
    <text evidence="1">Belongs to the AAR2 family.</text>
</comment>
<dbReference type="EMBL" id="NBSH01000010">
    <property type="protein sequence ID" value="ORX35812.1"/>
    <property type="molecule type" value="Genomic_DNA"/>
</dbReference>
<name>A0A1Y1UCS3_9TREE</name>
<dbReference type="Pfam" id="PF05282">
    <property type="entry name" value="AAR2"/>
    <property type="match status" value="1"/>
</dbReference>
<accession>A0A1Y1UCS3</accession>
<evidence type="ECO:0000259" key="3">
    <source>
        <dbReference type="Pfam" id="PF05282"/>
    </source>
</evidence>
<dbReference type="Gene3D" id="2.60.34.20">
    <property type="match status" value="1"/>
</dbReference>
<dbReference type="AlphaFoldDB" id="A0A1Y1UCS3"/>
<evidence type="ECO:0000256" key="2">
    <source>
        <dbReference type="SAM" id="Phobius"/>
    </source>
</evidence>
<organism evidence="5 6">
    <name type="scientific">Kockovaella imperatae</name>
    <dbReference type="NCBI Taxonomy" id="4999"/>
    <lineage>
        <taxon>Eukaryota</taxon>
        <taxon>Fungi</taxon>
        <taxon>Dikarya</taxon>
        <taxon>Basidiomycota</taxon>
        <taxon>Agaricomycotina</taxon>
        <taxon>Tremellomycetes</taxon>
        <taxon>Tremellales</taxon>
        <taxon>Cuniculitremaceae</taxon>
        <taxon>Kockovaella</taxon>
    </lineage>
</organism>
<dbReference type="InterPro" id="IPR007946">
    <property type="entry name" value="AAR2"/>
</dbReference>
<dbReference type="InterPro" id="IPR033647">
    <property type="entry name" value="Aar2_N"/>
</dbReference>
<evidence type="ECO:0000313" key="5">
    <source>
        <dbReference type="EMBL" id="ORX35812.1"/>
    </source>
</evidence>
<dbReference type="CDD" id="cd13778">
    <property type="entry name" value="Aar2_C"/>
    <property type="match status" value="1"/>
</dbReference>
<feature type="domain" description="AAR2 N-terminal" evidence="4">
    <location>
        <begin position="16"/>
        <end position="148"/>
    </location>
</feature>
<keyword evidence="6" id="KW-1185">Reference proteome</keyword>
<proteinExistence type="inferred from homology"/>
<dbReference type="InterPro" id="IPR033648">
    <property type="entry name" value="AAR2_C"/>
</dbReference>
<dbReference type="GO" id="GO:0000244">
    <property type="term" value="P:spliceosomal tri-snRNP complex assembly"/>
    <property type="evidence" value="ECO:0007669"/>
    <property type="project" value="TreeGrafter"/>
</dbReference>
<feature type="transmembrane region" description="Helical" evidence="2">
    <location>
        <begin position="237"/>
        <end position="260"/>
    </location>
</feature>
<dbReference type="Proteomes" id="UP000193218">
    <property type="component" value="Unassembled WGS sequence"/>
</dbReference>
<feature type="domain" description="AAR2 C-terminal" evidence="3">
    <location>
        <begin position="193"/>
        <end position="368"/>
    </location>
</feature>
<dbReference type="InParanoid" id="A0A1Y1UCS3"/>